<proteinExistence type="inferred from homology"/>
<accession>A0A4Y3R899</accession>
<feature type="domain" description="Solute-binding protein family 5" evidence="6">
    <location>
        <begin position="109"/>
        <end position="478"/>
    </location>
</feature>
<keyword evidence="8" id="KW-1185">Reference proteome</keyword>
<comment type="caution">
    <text evidence="7">The sequence shown here is derived from an EMBL/GenBank/DDBJ whole genome shotgun (WGS) entry which is preliminary data.</text>
</comment>
<dbReference type="InterPro" id="IPR039424">
    <property type="entry name" value="SBP_5"/>
</dbReference>
<evidence type="ECO:0000256" key="3">
    <source>
        <dbReference type="ARBA" id="ARBA00022448"/>
    </source>
</evidence>
<dbReference type="GO" id="GO:0030313">
    <property type="term" value="C:cell envelope"/>
    <property type="evidence" value="ECO:0007669"/>
    <property type="project" value="UniProtKB-SubCell"/>
</dbReference>
<evidence type="ECO:0000259" key="6">
    <source>
        <dbReference type="Pfam" id="PF00496"/>
    </source>
</evidence>
<feature type="compositionally biased region" description="Basic and acidic residues" evidence="5">
    <location>
        <begin position="598"/>
        <end position="622"/>
    </location>
</feature>
<protein>
    <recommendedName>
        <fullName evidence="6">Solute-binding protein family 5 domain-containing protein</fullName>
    </recommendedName>
</protein>
<keyword evidence="3" id="KW-0813">Transport</keyword>
<evidence type="ECO:0000256" key="1">
    <source>
        <dbReference type="ARBA" id="ARBA00004196"/>
    </source>
</evidence>
<evidence type="ECO:0000313" key="7">
    <source>
        <dbReference type="EMBL" id="GEB53599.1"/>
    </source>
</evidence>
<dbReference type="Proteomes" id="UP000319210">
    <property type="component" value="Unassembled WGS sequence"/>
</dbReference>
<dbReference type="EMBL" id="BJMM01000056">
    <property type="protein sequence ID" value="GEB53599.1"/>
    <property type="molecule type" value="Genomic_DNA"/>
</dbReference>
<dbReference type="GO" id="GO:1904680">
    <property type="term" value="F:peptide transmembrane transporter activity"/>
    <property type="evidence" value="ECO:0007669"/>
    <property type="project" value="TreeGrafter"/>
</dbReference>
<comment type="subcellular location">
    <subcellularLocation>
        <location evidence="1">Cell envelope</location>
    </subcellularLocation>
</comment>
<evidence type="ECO:0000256" key="2">
    <source>
        <dbReference type="ARBA" id="ARBA00005695"/>
    </source>
</evidence>
<dbReference type="Pfam" id="PF00496">
    <property type="entry name" value="SBP_bac_5"/>
    <property type="match status" value="1"/>
</dbReference>
<sequence length="622" mass="68916">MRQSRTRIRGRTGRLLAAVPLLVAAVLLTGCGPKVETVTDVRAGEGTPVEGGTATMALPPAATPNWIFPIGAPGYLATYNSAIQDLLYPPLYTPETAKSGKLTTDSPRNVAEKPRYSDGNRTVTVPLKKHYRWSDGKPVTAGDVAFWFELIRANKDDWGGYSPKLLPDNVEKLQVLDAHTLRLRLDRAYNPAWFTANQLARFKPLPRHAWSKKGESPKKVFQRLLSHAKQLSKFDSDPLWKTTMGPWRVEKWTTSGSVSLVPNKRYGGPDKPHLDRVVLKPFTTAGSEFNVLRAGGLDYGYIPPSVMAQSEHFKKTGYRIDPWESWGITYIVPNLNNPRTGPLMRQRYVRQALQSLIDQKSISEHVWQGSAEPTLGPVPAALMEDNPLPYDPAKARRLLTSHGWQRGDDGTLRCERPGTGEGKCGKGIAKGRRLALELLSQSGSTETSNTMQAIKSSFSREGVRLDIREQPLNTVLGTTVPCKKSEPVCSQWEMGFFGTQGSWIFPVDPSGEQLFATGAPSNMGNWSDPETDRLIKRTEYGDDPTSMRDYARHLAREVPVLWTPNPAYQVSVIRSDLRGIDQNPTLSLSPQDWYFVKKSGDGKDGRDGKDGNADQHGKGAGR</sequence>
<feature type="region of interest" description="Disordered" evidence="5">
    <location>
        <begin position="97"/>
        <end position="118"/>
    </location>
</feature>
<dbReference type="Gene3D" id="3.40.190.10">
    <property type="entry name" value="Periplasmic binding protein-like II"/>
    <property type="match status" value="1"/>
</dbReference>
<organism evidence="7 8">
    <name type="scientific">Streptomyces cacaoi</name>
    <dbReference type="NCBI Taxonomy" id="1898"/>
    <lineage>
        <taxon>Bacteria</taxon>
        <taxon>Bacillati</taxon>
        <taxon>Actinomycetota</taxon>
        <taxon>Actinomycetes</taxon>
        <taxon>Kitasatosporales</taxon>
        <taxon>Streptomycetaceae</taxon>
        <taxon>Streptomyces</taxon>
    </lineage>
</organism>
<dbReference type="CDD" id="cd08513">
    <property type="entry name" value="PBP2_thermophilic_Hb8_like"/>
    <property type="match status" value="1"/>
</dbReference>
<comment type="similarity">
    <text evidence="2">Belongs to the bacterial solute-binding protein 5 family.</text>
</comment>
<dbReference type="SUPFAM" id="SSF53850">
    <property type="entry name" value="Periplasmic binding protein-like II"/>
    <property type="match status" value="1"/>
</dbReference>
<feature type="region of interest" description="Disordered" evidence="5">
    <location>
        <begin position="591"/>
        <end position="622"/>
    </location>
</feature>
<dbReference type="GO" id="GO:0015833">
    <property type="term" value="P:peptide transport"/>
    <property type="evidence" value="ECO:0007669"/>
    <property type="project" value="TreeGrafter"/>
</dbReference>
<dbReference type="InterPro" id="IPR000914">
    <property type="entry name" value="SBP_5_dom"/>
</dbReference>
<name>A0A4Y3R899_STRCI</name>
<keyword evidence="4" id="KW-0732">Signal</keyword>
<reference evidence="7 8" key="1">
    <citation type="submission" date="2019-06" db="EMBL/GenBank/DDBJ databases">
        <title>Whole genome shotgun sequence of Streptomyces cacaoi subsp. cacaoi NBRC 12748.</title>
        <authorList>
            <person name="Hosoyama A."/>
            <person name="Uohara A."/>
            <person name="Ohji S."/>
            <person name="Ichikawa N."/>
        </authorList>
    </citation>
    <scope>NUCLEOTIDE SEQUENCE [LARGE SCALE GENOMIC DNA]</scope>
    <source>
        <strain evidence="7 8">NBRC 12748</strain>
    </source>
</reference>
<dbReference type="AlphaFoldDB" id="A0A4Y3R899"/>
<evidence type="ECO:0000256" key="5">
    <source>
        <dbReference type="SAM" id="MobiDB-lite"/>
    </source>
</evidence>
<evidence type="ECO:0000256" key="4">
    <source>
        <dbReference type="ARBA" id="ARBA00022729"/>
    </source>
</evidence>
<evidence type="ECO:0000313" key="8">
    <source>
        <dbReference type="Proteomes" id="UP000319210"/>
    </source>
</evidence>
<dbReference type="OrthoDB" id="7888869at2"/>
<dbReference type="PANTHER" id="PTHR30290:SF10">
    <property type="entry name" value="PERIPLASMIC OLIGOPEPTIDE-BINDING PROTEIN-RELATED"/>
    <property type="match status" value="1"/>
</dbReference>
<dbReference type="PROSITE" id="PS51257">
    <property type="entry name" value="PROKAR_LIPOPROTEIN"/>
    <property type="match status" value="1"/>
</dbReference>
<dbReference type="PANTHER" id="PTHR30290">
    <property type="entry name" value="PERIPLASMIC BINDING COMPONENT OF ABC TRANSPORTER"/>
    <property type="match status" value="1"/>
</dbReference>
<gene>
    <name evidence="7" type="ORF">SCA03_61500</name>
</gene>
<dbReference type="Gene3D" id="3.10.105.10">
    <property type="entry name" value="Dipeptide-binding Protein, Domain 3"/>
    <property type="match status" value="1"/>
</dbReference>